<accession>A0A3M2HPQ7</accession>
<comment type="caution">
    <text evidence="1">The sequence shown here is derived from an EMBL/GenBank/DDBJ whole genome shotgun (WGS) entry which is preliminary data.</text>
</comment>
<evidence type="ECO:0000313" key="1">
    <source>
        <dbReference type="EMBL" id="RMH88237.1"/>
    </source>
</evidence>
<proteinExistence type="predicted"/>
<sequence>MFGLEIILGCAGLGWLAYNLYRVLTEPRNAVEVGAQVVTRCPRPFAFQTYMKVREYYLQLSDGHRRYVMNGTHLTRDTVIEIWETAGFQYVKHRYRVVELIPNQRMRLLSEHSEVRVLGLFRGHSRSEVEFRFDDHAPEATTLGLTIRIVFANHLRHLLARLFFTEAIWAAHARQEMNALARIMETRQLAHTASVTSPI</sequence>
<dbReference type="Proteomes" id="UP000269774">
    <property type="component" value="Unassembled WGS sequence"/>
</dbReference>
<gene>
    <name evidence="1" type="ORF">EA797_18650</name>
</gene>
<name>A0A3M2HPQ7_9GAMM</name>
<dbReference type="OrthoDB" id="5500270at2"/>
<dbReference type="AlphaFoldDB" id="A0A3M2HPQ7"/>
<keyword evidence="2" id="KW-1185">Reference proteome</keyword>
<organism evidence="1 2">
    <name type="scientific">Stutzerimonas zhaodongensis</name>
    <dbReference type="NCBI Taxonomy" id="1176257"/>
    <lineage>
        <taxon>Bacteria</taxon>
        <taxon>Pseudomonadati</taxon>
        <taxon>Pseudomonadota</taxon>
        <taxon>Gammaproteobacteria</taxon>
        <taxon>Pseudomonadales</taxon>
        <taxon>Pseudomonadaceae</taxon>
        <taxon>Stutzerimonas</taxon>
    </lineage>
</organism>
<reference evidence="1 2" key="1">
    <citation type="submission" date="2018-10" db="EMBL/GenBank/DDBJ databases">
        <title>Pseudomonas zhaodongensis NEAU-ST5-21(T) genome.</title>
        <authorList>
            <person name="Peng J."/>
            <person name="Liu Z.-P."/>
        </authorList>
    </citation>
    <scope>NUCLEOTIDE SEQUENCE [LARGE SCALE GENOMIC DNA]</scope>
    <source>
        <strain evidence="1 2">NEAU-ST5-21</strain>
    </source>
</reference>
<dbReference type="EMBL" id="RFFM01000006">
    <property type="protein sequence ID" value="RMH88237.1"/>
    <property type="molecule type" value="Genomic_DNA"/>
</dbReference>
<evidence type="ECO:0000313" key="2">
    <source>
        <dbReference type="Proteomes" id="UP000269774"/>
    </source>
</evidence>
<dbReference type="RefSeq" id="WP_122167956.1">
    <property type="nucleotide sequence ID" value="NZ_JAMOIB010000013.1"/>
</dbReference>
<protein>
    <submittedName>
        <fullName evidence="1">Uncharacterized protein</fullName>
    </submittedName>
</protein>